<dbReference type="PANTHER" id="PTHR46577:SF1">
    <property type="entry name" value="HTH-TYPE TRANSCRIPTIONAL REGULATORY PROTEIN GABR"/>
    <property type="match status" value="1"/>
</dbReference>
<keyword evidence="4 7" id="KW-0238">DNA-binding</keyword>
<dbReference type="InterPro" id="IPR036388">
    <property type="entry name" value="WH-like_DNA-bd_sf"/>
</dbReference>
<accession>A0A7W6P172</accession>
<keyword evidence="2" id="KW-0663">Pyridoxal phosphate</keyword>
<dbReference type="AlphaFoldDB" id="A0A7W6P172"/>
<comment type="caution">
    <text evidence="7">The sequence shown here is derived from an EMBL/GenBank/DDBJ whole genome shotgun (WGS) entry which is preliminary data.</text>
</comment>
<dbReference type="EMBL" id="JACIDU010000003">
    <property type="protein sequence ID" value="MBB4102561.1"/>
    <property type="molecule type" value="Genomic_DNA"/>
</dbReference>
<gene>
    <name evidence="7" type="ORF">GGQ66_001096</name>
</gene>
<dbReference type="SUPFAM" id="SSF53383">
    <property type="entry name" value="PLP-dependent transferases"/>
    <property type="match status" value="1"/>
</dbReference>
<dbReference type="SUPFAM" id="SSF46785">
    <property type="entry name" value="Winged helix' DNA-binding domain"/>
    <property type="match status" value="1"/>
</dbReference>
<dbReference type="Gene3D" id="1.10.10.10">
    <property type="entry name" value="Winged helix-like DNA-binding domain superfamily/Winged helix DNA-binding domain"/>
    <property type="match status" value="1"/>
</dbReference>
<dbReference type="InterPro" id="IPR015422">
    <property type="entry name" value="PyrdxlP-dep_Trfase_small"/>
</dbReference>
<dbReference type="RefSeq" id="WP_183790228.1">
    <property type="nucleotide sequence ID" value="NZ_JACIDU010000003.1"/>
</dbReference>
<organism evidence="7 8">
    <name type="scientific">Allorhizobium borbori</name>
    <dbReference type="NCBI Taxonomy" id="485907"/>
    <lineage>
        <taxon>Bacteria</taxon>
        <taxon>Pseudomonadati</taxon>
        <taxon>Pseudomonadota</taxon>
        <taxon>Alphaproteobacteria</taxon>
        <taxon>Hyphomicrobiales</taxon>
        <taxon>Rhizobiaceae</taxon>
        <taxon>Rhizobium/Agrobacterium group</taxon>
        <taxon>Allorhizobium</taxon>
    </lineage>
</organism>
<keyword evidence="8" id="KW-1185">Reference proteome</keyword>
<dbReference type="InterPro" id="IPR051446">
    <property type="entry name" value="HTH_trans_reg/aminotransferase"/>
</dbReference>
<dbReference type="Pfam" id="PF00392">
    <property type="entry name" value="GntR"/>
    <property type="match status" value="1"/>
</dbReference>
<comment type="similarity">
    <text evidence="1">In the C-terminal section; belongs to the class-I pyridoxal-phosphate-dependent aminotransferase family.</text>
</comment>
<proteinExistence type="inferred from homology"/>
<dbReference type="InterPro" id="IPR015421">
    <property type="entry name" value="PyrdxlP-dep_Trfase_major"/>
</dbReference>
<dbReference type="PROSITE" id="PS50949">
    <property type="entry name" value="HTH_GNTR"/>
    <property type="match status" value="1"/>
</dbReference>
<dbReference type="GO" id="GO:0003677">
    <property type="term" value="F:DNA binding"/>
    <property type="evidence" value="ECO:0007669"/>
    <property type="project" value="UniProtKB-KW"/>
</dbReference>
<dbReference type="Gene3D" id="3.90.1150.10">
    <property type="entry name" value="Aspartate Aminotransferase, domain 1"/>
    <property type="match status" value="1"/>
</dbReference>
<dbReference type="InterPro" id="IPR004839">
    <property type="entry name" value="Aminotransferase_I/II_large"/>
</dbReference>
<reference evidence="7 8" key="1">
    <citation type="submission" date="2020-08" db="EMBL/GenBank/DDBJ databases">
        <title>Genomic Encyclopedia of Type Strains, Phase IV (KMG-IV): sequencing the most valuable type-strain genomes for metagenomic binning, comparative biology and taxonomic classification.</title>
        <authorList>
            <person name="Goeker M."/>
        </authorList>
    </citation>
    <scope>NUCLEOTIDE SEQUENCE [LARGE SCALE GENOMIC DNA]</scope>
    <source>
        <strain evidence="7 8">DSM 26385</strain>
    </source>
</reference>
<evidence type="ECO:0000256" key="1">
    <source>
        <dbReference type="ARBA" id="ARBA00005384"/>
    </source>
</evidence>
<dbReference type="PANTHER" id="PTHR46577">
    <property type="entry name" value="HTH-TYPE TRANSCRIPTIONAL REGULATORY PROTEIN GABR"/>
    <property type="match status" value="1"/>
</dbReference>
<protein>
    <submittedName>
        <fullName evidence="7">DNA-binding transcriptional MocR family regulator</fullName>
    </submittedName>
</protein>
<dbReference type="Pfam" id="PF00155">
    <property type="entry name" value="Aminotran_1_2"/>
    <property type="match status" value="1"/>
</dbReference>
<evidence type="ECO:0000313" key="7">
    <source>
        <dbReference type="EMBL" id="MBB4102561.1"/>
    </source>
</evidence>
<dbReference type="CDD" id="cd07377">
    <property type="entry name" value="WHTH_GntR"/>
    <property type="match status" value="1"/>
</dbReference>
<name>A0A7W6P172_9HYPH</name>
<dbReference type="GO" id="GO:0030170">
    <property type="term" value="F:pyridoxal phosphate binding"/>
    <property type="evidence" value="ECO:0007669"/>
    <property type="project" value="InterPro"/>
</dbReference>
<evidence type="ECO:0000313" key="8">
    <source>
        <dbReference type="Proteomes" id="UP000584824"/>
    </source>
</evidence>
<evidence type="ECO:0000256" key="5">
    <source>
        <dbReference type="ARBA" id="ARBA00023163"/>
    </source>
</evidence>
<dbReference type="InterPro" id="IPR036390">
    <property type="entry name" value="WH_DNA-bd_sf"/>
</dbReference>
<dbReference type="InterPro" id="IPR015424">
    <property type="entry name" value="PyrdxlP-dep_Trfase"/>
</dbReference>
<evidence type="ECO:0000259" key="6">
    <source>
        <dbReference type="PROSITE" id="PS50949"/>
    </source>
</evidence>
<dbReference type="Gene3D" id="3.40.640.10">
    <property type="entry name" value="Type I PLP-dependent aspartate aminotransferase-like (Major domain)"/>
    <property type="match status" value="1"/>
</dbReference>
<dbReference type="CDD" id="cd00609">
    <property type="entry name" value="AAT_like"/>
    <property type="match status" value="1"/>
</dbReference>
<evidence type="ECO:0000256" key="3">
    <source>
        <dbReference type="ARBA" id="ARBA00023015"/>
    </source>
</evidence>
<dbReference type="InterPro" id="IPR000524">
    <property type="entry name" value="Tscrpt_reg_HTH_GntR"/>
</dbReference>
<dbReference type="Proteomes" id="UP000584824">
    <property type="component" value="Unassembled WGS sequence"/>
</dbReference>
<feature type="domain" description="HTH gntR-type" evidence="6">
    <location>
        <begin position="13"/>
        <end position="81"/>
    </location>
</feature>
<dbReference type="GO" id="GO:0003700">
    <property type="term" value="F:DNA-binding transcription factor activity"/>
    <property type="evidence" value="ECO:0007669"/>
    <property type="project" value="InterPro"/>
</dbReference>
<sequence>MTNWLPNISEGNGPFYLRLADAIEAAIGDGTLPAGAKLPPQRNIAYDLGVTIGTISRAYATVHERGLVSGEVGRGTYVNDRKTPAATAAHDPVVATLAGTRLIAPPSADHYRFDTTGAPNIGQDSILERHLAEITRDSPLGLVNYTNVFPDHWCRAGASWLAQGNWTPLPESVVTTLGAHAGIMSVITAMTAPGDKIVFENLTYSHISRSAALVGRRIALTEIDDQGIIPEEFEKVCAQQHPKLVFLMPSAQNPTCITLSVERRQAIAEIARRYNVWIVEDILYGGMRNDDLPPIASFAPELTFVVGGLSKSVAAGVRGGWVACPTHFAPRVRIAHKMLSGGQPFLLAELAARLVLSGDAAAIRRRCLTEIGAREAIARKILAGLEFESHPNTPFLWLHLPDPWLSSTFRAAALSEGVLVDDEDEFKAARTDRVYHRVRIGFSMPPTQADVAEGLTILRRLLDHGATGCDSLA</sequence>
<dbReference type="SMART" id="SM00345">
    <property type="entry name" value="HTH_GNTR"/>
    <property type="match status" value="1"/>
</dbReference>
<evidence type="ECO:0000256" key="2">
    <source>
        <dbReference type="ARBA" id="ARBA00022898"/>
    </source>
</evidence>
<keyword evidence="3" id="KW-0805">Transcription regulation</keyword>
<evidence type="ECO:0000256" key="4">
    <source>
        <dbReference type="ARBA" id="ARBA00023125"/>
    </source>
</evidence>
<keyword evidence="5" id="KW-0804">Transcription</keyword>